<proteinExistence type="predicted"/>
<dbReference type="AlphaFoldDB" id="A0A2P4Q638"/>
<name>A0A2P4Q638_RHIID</name>
<reference evidence="1 2" key="1">
    <citation type="journal article" date="2013" name="Proc. Natl. Acad. Sci. U.S.A.">
        <title>Genome of an arbuscular mycorrhizal fungus provides insight into the oldest plant symbiosis.</title>
        <authorList>
            <person name="Tisserant E."/>
            <person name="Malbreil M."/>
            <person name="Kuo A."/>
            <person name="Kohler A."/>
            <person name="Symeonidi A."/>
            <person name="Balestrini R."/>
            <person name="Charron P."/>
            <person name="Duensing N."/>
            <person name="Frei Dit Frey N."/>
            <person name="Gianinazzi-Pearson V."/>
            <person name="Gilbert L.B."/>
            <person name="Handa Y."/>
            <person name="Herr J.R."/>
            <person name="Hijri M."/>
            <person name="Koul R."/>
            <person name="Kawaguchi M."/>
            <person name="Krajinski F."/>
            <person name="Lammers P.J."/>
            <person name="Masclaux F.G."/>
            <person name="Murat C."/>
            <person name="Morin E."/>
            <person name="Ndikumana S."/>
            <person name="Pagni M."/>
            <person name="Petitpierre D."/>
            <person name="Requena N."/>
            <person name="Rosikiewicz P."/>
            <person name="Riley R."/>
            <person name="Saito K."/>
            <person name="San Clemente H."/>
            <person name="Shapiro H."/>
            <person name="van Tuinen D."/>
            <person name="Becard G."/>
            <person name="Bonfante P."/>
            <person name="Paszkowski U."/>
            <person name="Shachar-Hill Y.Y."/>
            <person name="Tuskan G.A."/>
            <person name="Young P.W."/>
            <person name="Sanders I.R."/>
            <person name="Henrissat B."/>
            <person name="Rensing S.A."/>
            <person name="Grigoriev I.V."/>
            <person name="Corradi N."/>
            <person name="Roux C."/>
            <person name="Martin F."/>
        </authorList>
    </citation>
    <scope>NUCLEOTIDE SEQUENCE [LARGE SCALE GENOMIC DNA]</scope>
    <source>
        <strain evidence="1 2">DAOM 197198</strain>
    </source>
</reference>
<keyword evidence="2" id="KW-1185">Reference proteome</keyword>
<dbReference type="PANTHER" id="PTHR46579:SF1">
    <property type="entry name" value="F5_8 TYPE C DOMAIN-CONTAINING PROTEIN"/>
    <property type="match status" value="1"/>
</dbReference>
<gene>
    <name evidence="1" type="ORF">GLOIN_2v1840064</name>
</gene>
<evidence type="ECO:0000313" key="2">
    <source>
        <dbReference type="Proteomes" id="UP000018888"/>
    </source>
</evidence>
<reference evidence="1 2" key="2">
    <citation type="journal article" date="2018" name="New Phytol.">
        <title>High intraspecific genome diversity in the model arbuscular mycorrhizal symbiont Rhizophagus irregularis.</title>
        <authorList>
            <person name="Chen E.C.H."/>
            <person name="Morin E."/>
            <person name="Beaudet D."/>
            <person name="Noel J."/>
            <person name="Yildirir G."/>
            <person name="Ndikumana S."/>
            <person name="Charron P."/>
            <person name="St-Onge C."/>
            <person name="Giorgi J."/>
            <person name="Kruger M."/>
            <person name="Marton T."/>
            <person name="Ropars J."/>
            <person name="Grigoriev I.V."/>
            <person name="Hainaut M."/>
            <person name="Henrissat B."/>
            <person name="Roux C."/>
            <person name="Martin F."/>
            <person name="Corradi N."/>
        </authorList>
    </citation>
    <scope>NUCLEOTIDE SEQUENCE [LARGE SCALE GENOMIC DNA]</scope>
    <source>
        <strain evidence="1 2">DAOM 197198</strain>
    </source>
</reference>
<accession>A0A2P4Q638</accession>
<dbReference type="EMBL" id="AUPC02000087">
    <property type="protein sequence ID" value="POG73097.1"/>
    <property type="molecule type" value="Genomic_DNA"/>
</dbReference>
<comment type="caution">
    <text evidence="1">The sequence shown here is derived from an EMBL/GenBank/DDBJ whole genome shotgun (WGS) entry which is preliminary data.</text>
</comment>
<evidence type="ECO:0008006" key="3">
    <source>
        <dbReference type="Google" id="ProtNLM"/>
    </source>
</evidence>
<protein>
    <recommendedName>
        <fullName evidence="3">Transposase domain-containing protein</fullName>
    </recommendedName>
</protein>
<evidence type="ECO:0000313" key="1">
    <source>
        <dbReference type="EMBL" id="POG73097.1"/>
    </source>
</evidence>
<dbReference type="PANTHER" id="PTHR46579">
    <property type="entry name" value="F5/8 TYPE C DOMAIN-CONTAINING PROTEIN-RELATED"/>
    <property type="match status" value="1"/>
</dbReference>
<organism evidence="1 2">
    <name type="scientific">Rhizophagus irregularis (strain DAOM 181602 / DAOM 197198 / MUCL 43194)</name>
    <name type="common">Arbuscular mycorrhizal fungus</name>
    <name type="synonym">Glomus intraradices</name>
    <dbReference type="NCBI Taxonomy" id="747089"/>
    <lineage>
        <taxon>Eukaryota</taxon>
        <taxon>Fungi</taxon>
        <taxon>Fungi incertae sedis</taxon>
        <taxon>Mucoromycota</taxon>
        <taxon>Glomeromycotina</taxon>
        <taxon>Glomeromycetes</taxon>
        <taxon>Glomerales</taxon>
        <taxon>Glomeraceae</taxon>
        <taxon>Rhizophagus</taxon>
    </lineage>
</organism>
<dbReference type="Proteomes" id="UP000018888">
    <property type="component" value="Unassembled WGS sequence"/>
</dbReference>
<sequence>MSKELCSCSACKNECPVAGGKFLHHTTLWRHRIKEQNLDIASSDIFLDTSSSSGLVPTTGIPIANSLKRSESELAEMSYTNEDFLTNPGIDFNSSEPAESVNEFLDTNEFVEYTNEFLDLDESVERVNEFFESVESEDEISDSSEFSDNNVNIDVQLSDEMACALRLFNVKSRCNLTDEAFQQTMLAVNGDGISCYDGFKNETFLLRAHVISWSGDTPGVTKLMNLTGHNSYKGCRYCDIRGIYMNHVYFPTMAPIGEESNNQYDPDNLPIRNHEQFKERIQQLVRANSNKERHKLEVEFGIKGRSILFDLQATCFPDSFPIDIMHLIFENIAGYMFQFWIGNFFPKNGNQNNGDYILSQTQWNEIGNEMNSFQKMIPTYLGRSPRNIIHHHNGYKAEEWAAWITMYSLPLLKGRMPKKHYEGWAYFVKAVCLCQKSTLTDEELNNIQLLFRLFYNYYEMEYYRGIKERLSTMKLCFHYILHISESIRNTGPCWATWQFPIERICGMLLPLVRSRLHPYRNLINNIHIWELLNHLQYYHTIYTNIFPPPQLPNQYSHHVFSKQNTDEKFYFPLKKYTLSQTELKKIKDHFSVFYNVTNKTLKSFSPSGIKYGRLQTKDNLYIGSKWIRRNHDWARINYSVMAIMEVDKWTNFPRRTPEFISKAFFGNIEYYLAYEFEEETHMLAYIHWTNEVEVDNIGLLSFSGYGPHEFIDVCAIDHCVGFIKINQVYYIIDKEELNNEFENNEI</sequence>
<dbReference type="VEuPathDB" id="FungiDB:RhiirFUN_003964"/>